<comment type="caution">
    <text evidence="3">The sequence shown here is derived from an EMBL/GenBank/DDBJ whole genome shotgun (WGS) entry which is preliminary data.</text>
</comment>
<sequence>MPIQHSLAKVTKSIQKSKGTVHPKGRKIKQINRATLREQKINNKKAAHLERKEHELQRTLFMQEAILHREDQISFTLEEIKSLIESFLSRDDEELDKLKAERRKGRPPTNRQSILENKKKHEFAEYESGYLVPNLNDEKTVENLRAWNRTTGGLNVVKFIHISKFSNEIPTSSTLTVNTDDAMKE</sequence>
<dbReference type="Pfam" id="PF11176">
    <property type="entry name" value="Tma16"/>
    <property type="match status" value="1"/>
</dbReference>
<evidence type="ECO:0008006" key="5">
    <source>
        <dbReference type="Google" id="ProtNLM"/>
    </source>
</evidence>
<protein>
    <recommendedName>
        <fullName evidence="5">Translation machinery-associated protein 16</fullName>
    </recommendedName>
</protein>
<reference evidence="3" key="1">
    <citation type="journal article" date="2021" name="Open Biol.">
        <title>Shared evolutionary footprints suggest mitochondrial oxidative damage underlies multiple complex I losses in fungi.</title>
        <authorList>
            <person name="Schikora-Tamarit M.A."/>
            <person name="Marcet-Houben M."/>
            <person name="Nosek J."/>
            <person name="Gabaldon T."/>
        </authorList>
    </citation>
    <scope>NUCLEOTIDE SEQUENCE</scope>
    <source>
        <strain evidence="3">CBS6341</strain>
    </source>
</reference>
<dbReference type="InterPro" id="IPR021346">
    <property type="entry name" value="Tma16"/>
</dbReference>
<evidence type="ECO:0000313" key="4">
    <source>
        <dbReference type="Proteomes" id="UP000769528"/>
    </source>
</evidence>
<proteinExistence type="inferred from homology"/>
<comment type="similarity">
    <text evidence="1">Belongs to the TMA16 family.</text>
</comment>
<dbReference type="InterPro" id="IPR038356">
    <property type="entry name" value="Tma16_sf"/>
</dbReference>
<accession>A0A9P8PWA3</accession>
<organism evidence="3 4">
    <name type="scientific">Wickerhamomyces mucosus</name>
    <dbReference type="NCBI Taxonomy" id="1378264"/>
    <lineage>
        <taxon>Eukaryota</taxon>
        <taxon>Fungi</taxon>
        <taxon>Dikarya</taxon>
        <taxon>Ascomycota</taxon>
        <taxon>Saccharomycotina</taxon>
        <taxon>Saccharomycetes</taxon>
        <taxon>Phaffomycetales</taxon>
        <taxon>Wickerhamomycetaceae</taxon>
        <taxon>Wickerhamomyces</taxon>
    </lineage>
</organism>
<evidence type="ECO:0000256" key="1">
    <source>
        <dbReference type="ARBA" id="ARBA00034127"/>
    </source>
</evidence>
<dbReference type="OrthoDB" id="270284at2759"/>
<dbReference type="PANTHER" id="PTHR13349">
    <property type="entry name" value="TRANSLATION MACHINERY-ASSOCIATED PROTEIN 16"/>
    <property type="match status" value="1"/>
</dbReference>
<name>A0A9P8PWA3_9ASCO</name>
<evidence type="ECO:0000256" key="2">
    <source>
        <dbReference type="SAM" id="MobiDB-lite"/>
    </source>
</evidence>
<dbReference type="EMBL" id="JAEUBF010000443">
    <property type="protein sequence ID" value="KAH3678434.1"/>
    <property type="molecule type" value="Genomic_DNA"/>
</dbReference>
<dbReference type="AlphaFoldDB" id="A0A9P8PWA3"/>
<reference evidence="3" key="2">
    <citation type="submission" date="2021-01" db="EMBL/GenBank/DDBJ databases">
        <authorList>
            <person name="Schikora-Tamarit M.A."/>
        </authorList>
    </citation>
    <scope>NUCLEOTIDE SEQUENCE</scope>
    <source>
        <strain evidence="3">CBS6341</strain>
    </source>
</reference>
<keyword evidence="4" id="KW-1185">Reference proteome</keyword>
<evidence type="ECO:0000313" key="3">
    <source>
        <dbReference type="EMBL" id="KAH3678434.1"/>
    </source>
</evidence>
<dbReference type="GO" id="GO:0005634">
    <property type="term" value="C:nucleus"/>
    <property type="evidence" value="ECO:0007669"/>
    <property type="project" value="TreeGrafter"/>
</dbReference>
<dbReference type="Proteomes" id="UP000769528">
    <property type="component" value="Unassembled WGS sequence"/>
</dbReference>
<dbReference type="Gene3D" id="1.20.1440.170">
    <property type="entry name" value="Translation machinery-associated protein 16-like"/>
    <property type="match status" value="1"/>
</dbReference>
<dbReference type="PANTHER" id="PTHR13349:SF2">
    <property type="entry name" value="TRANSLATION MACHINERY-ASSOCIATED PROTEIN 16"/>
    <property type="match status" value="1"/>
</dbReference>
<gene>
    <name evidence="3" type="ORF">WICMUC_001451</name>
</gene>
<feature type="region of interest" description="Disordered" evidence="2">
    <location>
        <begin position="1"/>
        <end position="26"/>
    </location>
</feature>